<name>A0A379MP52_9MYCO</name>
<organism evidence="1 2">
    <name type="scientific">Mycolicibacterium gilvum</name>
    <dbReference type="NCBI Taxonomy" id="1804"/>
    <lineage>
        <taxon>Bacteria</taxon>
        <taxon>Bacillati</taxon>
        <taxon>Actinomycetota</taxon>
        <taxon>Actinomycetes</taxon>
        <taxon>Mycobacteriales</taxon>
        <taxon>Mycobacteriaceae</taxon>
        <taxon>Mycolicibacterium</taxon>
    </lineage>
</organism>
<dbReference type="InterPro" id="IPR025447">
    <property type="entry name" value="DUF4192"/>
</dbReference>
<dbReference type="RefSeq" id="WP_115329277.1">
    <property type="nucleotide sequence ID" value="NZ_JACKST010000008.1"/>
</dbReference>
<dbReference type="AlphaFoldDB" id="A0A379MP52"/>
<dbReference type="EMBL" id="UGQM01000007">
    <property type="protein sequence ID" value="SUE32680.1"/>
    <property type="molecule type" value="Genomic_DNA"/>
</dbReference>
<dbReference type="Proteomes" id="UP000254291">
    <property type="component" value="Unassembled WGS sequence"/>
</dbReference>
<reference evidence="1 2" key="1">
    <citation type="submission" date="2018-06" db="EMBL/GenBank/DDBJ databases">
        <authorList>
            <consortium name="Pathogen Informatics"/>
            <person name="Doyle S."/>
        </authorList>
    </citation>
    <scope>NUCLEOTIDE SEQUENCE [LARGE SCALE GENOMIC DNA]</scope>
    <source>
        <strain evidence="1 2">NCTC10742</strain>
    </source>
</reference>
<evidence type="ECO:0000313" key="1">
    <source>
        <dbReference type="EMBL" id="SUE32680.1"/>
    </source>
</evidence>
<evidence type="ECO:0008006" key="3">
    <source>
        <dbReference type="Google" id="ProtNLM"/>
    </source>
</evidence>
<sequence length="316" mass="33262">MTIKLGAPADVIAAAPALLGFTPTNSVVVYLLGTEPDGTPIIKVTIRCDITISASQAASFARTCHLNAAKYDGALLLAVCSAELDDHAAVVLDGIRDSLTEAGITVRRRLTTRDVTAAGTWIDPDTGATGTTYPYTDSLLTAQRIHDGAILTARREDLVREFDPITPAPAVAVGDHAVLVSTTMEDITDALTGASRYISATLSTRAGILITSHPALRDAMLHLALDHERAATNVWTHIARQLRGRPRTEALTIAAVCYCMINDTVRAGIAADIAITEATDAGDEPPTLAAMLLAALESGIEPALIRRVLTDTHPGT</sequence>
<gene>
    <name evidence="1" type="ORF">NCTC10742_06044</name>
</gene>
<evidence type="ECO:0000313" key="2">
    <source>
        <dbReference type="Proteomes" id="UP000254291"/>
    </source>
</evidence>
<protein>
    <recommendedName>
        <fullName evidence="3">DUF4192 domain-containing protein</fullName>
    </recommendedName>
</protein>
<accession>A0A379MP52</accession>
<proteinExistence type="predicted"/>
<dbReference type="Pfam" id="PF13830">
    <property type="entry name" value="DUF4192"/>
    <property type="match status" value="1"/>
</dbReference>